<reference evidence="1 2" key="1">
    <citation type="submission" date="2018-06" db="EMBL/GenBank/DDBJ databases">
        <title>Genomic Encyclopedia of Archaeal and Bacterial Type Strains, Phase II (KMG-II): from individual species to whole genera.</title>
        <authorList>
            <person name="Goeker M."/>
        </authorList>
    </citation>
    <scope>NUCLEOTIDE SEQUENCE [LARGE SCALE GENOMIC DNA]</scope>
    <source>
        <strain evidence="1 2">DSM 12408</strain>
    </source>
</reference>
<comment type="caution">
    <text evidence="1">The sequence shown here is derived from an EMBL/GenBank/DDBJ whole genome shotgun (WGS) entry which is preliminary data.</text>
</comment>
<sequence>MKNLVIGLFVLGLTSLGFSQNKKGEIKEVKLNDVVITNVNFSYLEKVQDRTTADFVQVLETEASRYNVMESPKFDGRNEPFKIVFRGSKGHIIATYDNNGKILKTKEQYKDIKLPKHLMKSVLSQYPNSGLLKVVYTVNYNDQKEVEKTYEIQIMNNNIKKNLKISSGEKLNKAVTLNIDN</sequence>
<dbReference type="OrthoDB" id="668160at2"/>
<name>A0A1A7QUE3_9FLAO</name>
<protein>
    <submittedName>
        <fullName evidence="1">Uncharacterized protein</fullName>
    </submittedName>
</protein>
<accession>A0A1A7QUE3</accession>
<dbReference type="AlphaFoldDB" id="A0A1A7QUE3"/>
<evidence type="ECO:0000313" key="2">
    <source>
        <dbReference type="Proteomes" id="UP000248987"/>
    </source>
</evidence>
<proteinExistence type="predicted"/>
<organism evidence="1 2">
    <name type="scientific">Gelidibacter algens</name>
    <dbReference type="NCBI Taxonomy" id="49280"/>
    <lineage>
        <taxon>Bacteria</taxon>
        <taxon>Pseudomonadati</taxon>
        <taxon>Bacteroidota</taxon>
        <taxon>Flavobacteriia</taxon>
        <taxon>Flavobacteriales</taxon>
        <taxon>Flavobacteriaceae</taxon>
        <taxon>Gelidibacter</taxon>
    </lineage>
</organism>
<keyword evidence="2" id="KW-1185">Reference proteome</keyword>
<dbReference type="Proteomes" id="UP000248987">
    <property type="component" value="Unassembled WGS sequence"/>
</dbReference>
<evidence type="ECO:0000313" key="1">
    <source>
        <dbReference type="EMBL" id="RAJ27627.1"/>
    </source>
</evidence>
<dbReference type="RefSeq" id="WP_066437493.1">
    <property type="nucleotide sequence ID" value="NZ_LZRN01000045.1"/>
</dbReference>
<dbReference type="EMBL" id="QLLQ01000001">
    <property type="protein sequence ID" value="RAJ27627.1"/>
    <property type="molecule type" value="Genomic_DNA"/>
</dbReference>
<gene>
    <name evidence="1" type="ORF">LX77_00200</name>
</gene>